<dbReference type="EMBL" id="SNRW01000583">
    <property type="protein sequence ID" value="KAA6400313.1"/>
    <property type="molecule type" value="Genomic_DNA"/>
</dbReference>
<dbReference type="SUPFAM" id="SSF47954">
    <property type="entry name" value="Cyclin-like"/>
    <property type="match status" value="1"/>
</dbReference>
<dbReference type="Gene3D" id="1.10.472.10">
    <property type="entry name" value="Cyclin-like"/>
    <property type="match status" value="1"/>
</dbReference>
<reference evidence="1 2" key="1">
    <citation type="submission" date="2019-03" db="EMBL/GenBank/DDBJ databases">
        <title>Single cell metagenomics reveals metabolic interactions within the superorganism composed of flagellate Streblomastix strix and complex community of Bacteroidetes bacteria on its surface.</title>
        <authorList>
            <person name="Treitli S.C."/>
            <person name="Kolisko M."/>
            <person name="Husnik F."/>
            <person name="Keeling P."/>
            <person name="Hampl V."/>
        </authorList>
    </citation>
    <scope>NUCLEOTIDE SEQUENCE [LARGE SCALE GENOMIC DNA]</scope>
    <source>
        <strain evidence="1">ST1C</strain>
    </source>
</reference>
<dbReference type="GO" id="GO:0019901">
    <property type="term" value="F:protein kinase binding"/>
    <property type="evidence" value="ECO:0007669"/>
    <property type="project" value="InterPro"/>
</dbReference>
<dbReference type="AlphaFoldDB" id="A0A5J4WZN9"/>
<sequence length="152" mass="17540">METNTDLNINDEQSLSKYEQLLAQQLFSILITSVPGSDKVITGLNIENLLKFMQYEVDMLNEEIVIASILLQRFFQKQESKGVQVVKVKNIGTILIVVFILAMKLCRDDSYRNKTIANMFKIPSETINQSELGFLRMIDFDLNVEYGFFDRD</sequence>
<evidence type="ECO:0008006" key="3">
    <source>
        <dbReference type="Google" id="ProtNLM"/>
    </source>
</evidence>
<proteinExistence type="predicted"/>
<comment type="caution">
    <text evidence="1">The sequence shown here is derived from an EMBL/GenBank/DDBJ whole genome shotgun (WGS) entry which is preliminary data.</text>
</comment>
<dbReference type="PANTHER" id="PTHR15615:SF108">
    <property type="entry name" value="PROTEIN CNPPD1"/>
    <property type="match status" value="1"/>
</dbReference>
<dbReference type="Pfam" id="PF08613">
    <property type="entry name" value="Cyclin"/>
    <property type="match status" value="1"/>
</dbReference>
<dbReference type="PANTHER" id="PTHR15615">
    <property type="match status" value="1"/>
</dbReference>
<gene>
    <name evidence="1" type="ORF">EZS28_004159</name>
</gene>
<evidence type="ECO:0000313" key="1">
    <source>
        <dbReference type="EMBL" id="KAA6400313.1"/>
    </source>
</evidence>
<dbReference type="InterPro" id="IPR036915">
    <property type="entry name" value="Cyclin-like_sf"/>
</dbReference>
<dbReference type="InterPro" id="IPR013922">
    <property type="entry name" value="Cyclin_PHO80-like"/>
</dbReference>
<dbReference type="OrthoDB" id="244495at2759"/>
<accession>A0A5J4WZN9</accession>
<evidence type="ECO:0000313" key="2">
    <source>
        <dbReference type="Proteomes" id="UP000324800"/>
    </source>
</evidence>
<dbReference type="Proteomes" id="UP000324800">
    <property type="component" value="Unassembled WGS sequence"/>
</dbReference>
<organism evidence="1 2">
    <name type="scientific">Streblomastix strix</name>
    <dbReference type="NCBI Taxonomy" id="222440"/>
    <lineage>
        <taxon>Eukaryota</taxon>
        <taxon>Metamonada</taxon>
        <taxon>Preaxostyla</taxon>
        <taxon>Oxymonadida</taxon>
        <taxon>Streblomastigidae</taxon>
        <taxon>Streblomastix</taxon>
    </lineage>
</organism>
<protein>
    <recommendedName>
        <fullName evidence="3">Cyclin N-terminal domain-containing protein</fullName>
    </recommendedName>
</protein>
<name>A0A5J4WZN9_9EUKA</name>